<dbReference type="AlphaFoldDB" id="A0A8D0CJW5"/>
<dbReference type="Proteomes" id="UP000694397">
    <property type="component" value="Chromosome 9"/>
</dbReference>
<evidence type="ECO:0000313" key="2">
    <source>
        <dbReference type="Ensembl" id="ENSSFOP00015075189.1"/>
    </source>
</evidence>
<reference evidence="2" key="2">
    <citation type="submission" date="2025-08" db="UniProtKB">
        <authorList>
            <consortium name="Ensembl"/>
        </authorList>
    </citation>
    <scope>IDENTIFICATION</scope>
</reference>
<keyword evidence="1" id="KW-0472">Membrane</keyword>
<dbReference type="Ensembl" id="ENSSFOT00015052431.1">
    <property type="protein sequence ID" value="ENSSFOP00015075189.1"/>
    <property type="gene ID" value="ENSSFOG00015031052.1"/>
</dbReference>
<evidence type="ECO:0000256" key="1">
    <source>
        <dbReference type="SAM" id="Phobius"/>
    </source>
</evidence>
<reference evidence="2" key="3">
    <citation type="submission" date="2025-09" db="UniProtKB">
        <authorList>
            <consortium name="Ensembl"/>
        </authorList>
    </citation>
    <scope>IDENTIFICATION</scope>
</reference>
<accession>A0A8D0CJW5</accession>
<protein>
    <submittedName>
        <fullName evidence="2">Uncharacterized protein</fullName>
    </submittedName>
</protein>
<feature type="transmembrane region" description="Helical" evidence="1">
    <location>
        <begin position="82"/>
        <end position="103"/>
    </location>
</feature>
<keyword evidence="1" id="KW-1133">Transmembrane helix</keyword>
<keyword evidence="1" id="KW-0812">Transmembrane</keyword>
<organism evidence="2 3">
    <name type="scientific">Scleropages formosus</name>
    <name type="common">Asian bonytongue</name>
    <name type="synonym">Osteoglossum formosum</name>
    <dbReference type="NCBI Taxonomy" id="113540"/>
    <lineage>
        <taxon>Eukaryota</taxon>
        <taxon>Metazoa</taxon>
        <taxon>Chordata</taxon>
        <taxon>Craniata</taxon>
        <taxon>Vertebrata</taxon>
        <taxon>Euteleostomi</taxon>
        <taxon>Actinopterygii</taxon>
        <taxon>Neopterygii</taxon>
        <taxon>Teleostei</taxon>
        <taxon>Osteoglossocephala</taxon>
        <taxon>Osteoglossomorpha</taxon>
        <taxon>Osteoglossiformes</taxon>
        <taxon>Osteoglossidae</taxon>
        <taxon>Scleropages</taxon>
    </lineage>
</organism>
<keyword evidence="3" id="KW-1185">Reference proteome</keyword>
<reference evidence="2 3" key="1">
    <citation type="submission" date="2019-04" db="EMBL/GenBank/DDBJ databases">
        <authorList>
            <consortium name="Wellcome Sanger Institute Data Sharing"/>
        </authorList>
    </citation>
    <scope>NUCLEOTIDE SEQUENCE [LARGE SCALE GENOMIC DNA]</scope>
</reference>
<evidence type="ECO:0000313" key="3">
    <source>
        <dbReference type="Proteomes" id="UP000694397"/>
    </source>
</evidence>
<sequence length="107" mass="12457">NAQTVADLGKVVFQAKTSVHRDSTVLAKQIINGCLFPYYSSYFIDIDSDIFSFFFNQEMLHLYALNCTCIMGVSEVICTTCLVLWDTVLIWLFFTLYYFYLLARHCY</sequence>
<proteinExistence type="predicted"/>
<name>A0A8D0CJW5_SCLFO</name>